<dbReference type="SUPFAM" id="SSF53474">
    <property type="entry name" value="alpha/beta-Hydrolases"/>
    <property type="match status" value="1"/>
</dbReference>
<dbReference type="RefSeq" id="WP_067772514.1">
    <property type="nucleotide sequence ID" value="NZ_JACVVN010000002.1"/>
</dbReference>
<protein>
    <submittedName>
        <fullName evidence="2">Alpha/beta hydrolase fold</fullName>
    </submittedName>
</protein>
<dbReference type="EMBL" id="LT629973">
    <property type="protein sequence ID" value="SEH72260.1"/>
    <property type="molecule type" value="Genomic_DNA"/>
</dbReference>
<name>A0A1H6KK85_9BACT</name>
<dbReference type="GO" id="GO:0016787">
    <property type="term" value="F:hydrolase activity"/>
    <property type="evidence" value="ECO:0007669"/>
    <property type="project" value="UniProtKB-KW"/>
</dbReference>
<dbReference type="AlphaFoldDB" id="A0A1H6KK85"/>
<evidence type="ECO:0000313" key="2">
    <source>
        <dbReference type="EMBL" id="SEH72260.1"/>
    </source>
</evidence>
<proteinExistence type="predicted"/>
<accession>A0A1H6KK85</accession>
<feature type="transmembrane region" description="Helical" evidence="1">
    <location>
        <begin position="7"/>
        <end position="31"/>
    </location>
</feature>
<sequence length="382" mass="41785">MAAKRSILRWFFVSIAVVAAGIVGGMCWYASYASDPIVRPLNEKLKDEPLMPKAAAGMKLRPFSFAGYDGRQVEACIAVQEGDLSSRQQRVNGSMVMQGLQPGNGYVLVCTDWDHGIVASLPWAEVLTAAGYTCVLWNPRGADQAREYCTHGLRECDDVPLLLNALDKVCGGLDKPAMILGEGFGASLALQAAPKDARIRSVVAIDAYKTLKDAVWADLEGRMNRMLCFPAFWLTNMGISAAADYTSFDVAPVDAAPSISRDVPVLLVCTERYFYAPLKDSLYIYSQLSSDEKAVWCAKTSQDAADAAERRIKMSFEKGKNGQMKEETVEVALYSGEDQLNEKLVKWVGEHVSFVPPKMLPTVDLPKVTAGFSELKTTEGRP</sequence>
<dbReference type="Proteomes" id="UP000176204">
    <property type="component" value="Chromosome I"/>
</dbReference>
<keyword evidence="2" id="KW-0378">Hydrolase</keyword>
<reference evidence="3" key="1">
    <citation type="submission" date="2016-09" db="EMBL/GenBank/DDBJ databases">
        <authorList>
            <person name="Koehorst J."/>
        </authorList>
    </citation>
    <scope>NUCLEOTIDE SEQUENCE [LARGE SCALE GENOMIC DNA]</scope>
</reference>
<evidence type="ECO:0000256" key="1">
    <source>
        <dbReference type="SAM" id="Phobius"/>
    </source>
</evidence>
<dbReference type="InterPro" id="IPR029058">
    <property type="entry name" value="AB_hydrolase_fold"/>
</dbReference>
<dbReference type="OrthoDB" id="198810at2"/>
<keyword evidence="3" id="KW-1185">Reference proteome</keyword>
<gene>
    <name evidence="2" type="ORF">PYTT_0235</name>
</gene>
<dbReference type="Gene3D" id="3.40.50.1820">
    <property type="entry name" value="alpha/beta hydrolase"/>
    <property type="match status" value="1"/>
</dbReference>
<keyword evidence="1" id="KW-0472">Membrane</keyword>
<keyword evidence="1" id="KW-0812">Transmembrane</keyword>
<dbReference type="KEGG" id="agl:PYTT_0235"/>
<dbReference type="STRING" id="1679444.PYTT_0235"/>
<keyword evidence="1" id="KW-1133">Transmembrane helix</keyword>
<evidence type="ECO:0000313" key="3">
    <source>
        <dbReference type="Proteomes" id="UP000176204"/>
    </source>
</evidence>
<organism evidence="2 3">
    <name type="scientific">Akkermansia glycaniphila</name>
    <dbReference type="NCBI Taxonomy" id="1679444"/>
    <lineage>
        <taxon>Bacteria</taxon>
        <taxon>Pseudomonadati</taxon>
        <taxon>Verrucomicrobiota</taxon>
        <taxon>Verrucomicrobiia</taxon>
        <taxon>Verrucomicrobiales</taxon>
        <taxon>Akkermansiaceae</taxon>
        <taxon>Akkermansia</taxon>
    </lineage>
</organism>